<feature type="domain" description="Glycoside hydrolase family 5" evidence="5">
    <location>
        <begin position="93"/>
        <end position="334"/>
    </location>
</feature>
<evidence type="ECO:0000256" key="4">
    <source>
        <dbReference type="SAM" id="MobiDB-lite"/>
    </source>
</evidence>
<dbReference type="OrthoDB" id="9800955at2"/>
<keyword evidence="2 3" id="KW-0326">Glycosidase</keyword>
<feature type="compositionally biased region" description="Acidic residues" evidence="4">
    <location>
        <begin position="14"/>
        <end position="36"/>
    </location>
</feature>
<reference evidence="6 7" key="1">
    <citation type="submission" date="2007-06" db="EMBL/GenBank/DDBJ databases">
        <authorList>
            <person name="Shimkets L."/>
            <person name="Ferriera S."/>
            <person name="Johnson J."/>
            <person name="Kravitz S."/>
            <person name="Beeson K."/>
            <person name="Sutton G."/>
            <person name="Rogers Y.-H."/>
            <person name="Friedman R."/>
            <person name="Frazier M."/>
            <person name="Venter J.C."/>
        </authorList>
    </citation>
    <scope>NUCLEOTIDE SEQUENCE [LARGE SCALE GENOMIC DNA]</scope>
    <source>
        <strain evidence="6 7">SIR-1</strain>
    </source>
</reference>
<evidence type="ECO:0000256" key="2">
    <source>
        <dbReference type="ARBA" id="ARBA00023295"/>
    </source>
</evidence>
<dbReference type="Gene3D" id="3.20.20.80">
    <property type="entry name" value="Glycosidases"/>
    <property type="match status" value="1"/>
</dbReference>
<sequence length="364" mass="39787">MASTSACSKYEPVGEMDEAATIDEGGDGNTSDDDAGESSSGGGEESSSGEASTTSSEPPPIAPNGYYVLGNQIYDAEGNVHVFRGVDRPSLEWDPNGEGLSAEDIQLIAGWNANVVRVAINQGFWLEGSVVYDPSYRQRVDQVIQWCEDAGMDVILDLHWSDRGDFSVVPGQQRMADENSRAFWHSVADRYKDDGRVLFELYNEPHDVAWFVWLHGGDSGDGFQVVGMQELYDTVRATGAHNLVLIGGLDYAYDLSGVPNHRVEGYNITYAAHPYDFPTKQPAAWEADWGFLGESDPIIVTEFGSFDCNPNYSQQLIDYAEQRGMSWSAWAWYPGGCDFPALIDAWSGAPSATGQIVKTALEAN</sequence>
<dbReference type="eggNOG" id="COG2730">
    <property type="taxonomic scope" value="Bacteria"/>
</dbReference>
<evidence type="ECO:0000256" key="1">
    <source>
        <dbReference type="ARBA" id="ARBA00022801"/>
    </source>
</evidence>
<dbReference type="PROSITE" id="PS00659">
    <property type="entry name" value="GLYCOSYL_HYDROL_F5"/>
    <property type="match status" value="1"/>
</dbReference>
<dbReference type="Proteomes" id="UP000005801">
    <property type="component" value="Unassembled WGS sequence"/>
</dbReference>
<dbReference type="Pfam" id="PF00150">
    <property type="entry name" value="Cellulase"/>
    <property type="match status" value="1"/>
</dbReference>
<dbReference type="AlphaFoldDB" id="A6GCT7"/>
<dbReference type="GO" id="GO:0009251">
    <property type="term" value="P:glucan catabolic process"/>
    <property type="evidence" value="ECO:0007669"/>
    <property type="project" value="TreeGrafter"/>
</dbReference>
<dbReference type="SUPFAM" id="SSF51445">
    <property type="entry name" value="(Trans)glycosidases"/>
    <property type="match status" value="1"/>
</dbReference>
<dbReference type="InterPro" id="IPR018087">
    <property type="entry name" value="Glyco_hydro_5_CS"/>
</dbReference>
<organism evidence="6 7">
    <name type="scientific">Plesiocystis pacifica SIR-1</name>
    <dbReference type="NCBI Taxonomy" id="391625"/>
    <lineage>
        <taxon>Bacteria</taxon>
        <taxon>Pseudomonadati</taxon>
        <taxon>Myxococcota</taxon>
        <taxon>Polyangia</taxon>
        <taxon>Nannocystales</taxon>
        <taxon>Nannocystaceae</taxon>
        <taxon>Plesiocystis</taxon>
    </lineage>
</organism>
<comment type="similarity">
    <text evidence="3">Belongs to the glycosyl hydrolase 5 (cellulase A) family.</text>
</comment>
<comment type="caution">
    <text evidence="6">The sequence shown here is derived from an EMBL/GenBank/DDBJ whole genome shotgun (WGS) entry which is preliminary data.</text>
</comment>
<dbReference type="PANTHER" id="PTHR34142:SF1">
    <property type="entry name" value="GLYCOSIDE HYDROLASE FAMILY 5 DOMAIN-CONTAINING PROTEIN"/>
    <property type="match status" value="1"/>
</dbReference>
<dbReference type="RefSeq" id="WP_006974528.1">
    <property type="nucleotide sequence ID" value="NZ_ABCS01000067.1"/>
</dbReference>
<feature type="region of interest" description="Disordered" evidence="4">
    <location>
        <begin position="1"/>
        <end position="64"/>
    </location>
</feature>
<evidence type="ECO:0000313" key="6">
    <source>
        <dbReference type="EMBL" id="EDM76353.1"/>
    </source>
</evidence>
<proteinExistence type="inferred from homology"/>
<dbReference type="InterPro" id="IPR001547">
    <property type="entry name" value="Glyco_hydro_5"/>
</dbReference>
<keyword evidence="7" id="KW-1185">Reference proteome</keyword>
<feature type="compositionally biased region" description="Low complexity" evidence="4">
    <location>
        <begin position="45"/>
        <end position="56"/>
    </location>
</feature>
<keyword evidence="1 3" id="KW-0378">Hydrolase</keyword>
<dbReference type="STRING" id="391625.PPSIR1_18642"/>
<dbReference type="InterPro" id="IPR017853">
    <property type="entry name" value="GH"/>
</dbReference>
<name>A6GCT7_9BACT</name>
<accession>A6GCT7</accession>
<protein>
    <submittedName>
        <fullName evidence="6">Putative endo-1,4-beta-glucanase</fullName>
    </submittedName>
</protein>
<evidence type="ECO:0000313" key="7">
    <source>
        <dbReference type="Proteomes" id="UP000005801"/>
    </source>
</evidence>
<dbReference type="PANTHER" id="PTHR34142">
    <property type="entry name" value="ENDO-BETA-1,4-GLUCANASE A"/>
    <property type="match status" value="1"/>
</dbReference>
<evidence type="ECO:0000259" key="5">
    <source>
        <dbReference type="Pfam" id="PF00150"/>
    </source>
</evidence>
<evidence type="ECO:0000256" key="3">
    <source>
        <dbReference type="RuleBase" id="RU361153"/>
    </source>
</evidence>
<gene>
    <name evidence="6" type="ORF">PPSIR1_18642</name>
</gene>
<dbReference type="GO" id="GO:0004553">
    <property type="term" value="F:hydrolase activity, hydrolyzing O-glycosyl compounds"/>
    <property type="evidence" value="ECO:0007669"/>
    <property type="project" value="InterPro"/>
</dbReference>
<dbReference type="EMBL" id="ABCS01000067">
    <property type="protein sequence ID" value="EDM76353.1"/>
    <property type="molecule type" value="Genomic_DNA"/>
</dbReference>